<dbReference type="PANTHER" id="PTHR43649:SF33">
    <property type="entry name" value="POLYGALACTURONAN_RHAMNOGALACTURONAN-BINDING PROTEIN YTCQ"/>
    <property type="match status" value="1"/>
</dbReference>
<feature type="chain" id="PRO_5037755852" evidence="7">
    <location>
        <begin position="32"/>
        <end position="527"/>
    </location>
</feature>
<dbReference type="PANTHER" id="PTHR43649">
    <property type="entry name" value="ARABINOSE-BINDING PROTEIN-RELATED"/>
    <property type="match status" value="1"/>
</dbReference>
<evidence type="ECO:0000313" key="9">
    <source>
        <dbReference type="Proteomes" id="UP000621560"/>
    </source>
</evidence>
<protein>
    <submittedName>
        <fullName evidence="8">Extracellular solute-binding protein</fullName>
    </submittedName>
</protein>
<keyword evidence="1" id="KW-1003">Cell membrane</keyword>
<comment type="caution">
    <text evidence="8">The sequence shown here is derived from an EMBL/GenBank/DDBJ whole genome shotgun (WGS) entry which is preliminary data.</text>
</comment>
<dbReference type="RefSeq" id="WP_190919100.1">
    <property type="nucleotide sequence ID" value="NZ_JACXIZ010000026.1"/>
</dbReference>
<dbReference type="Pfam" id="PF01547">
    <property type="entry name" value="SBP_bac_1"/>
    <property type="match status" value="1"/>
</dbReference>
<keyword evidence="5" id="KW-0449">Lipoprotein</keyword>
<keyword evidence="9" id="KW-1185">Reference proteome</keyword>
<dbReference type="EMBL" id="JACXIZ010000026">
    <property type="protein sequence ID" value="MBD2846564.1"/>
    <property type="molecule type" value="Genomic_DNA"/>
</dbReference>
<sequence>MQNATKRWGKSTLLLLSAMLIAAGCSGNDNAPQTPDAPPVSDNKGNGAAASGNGQQEAPAGGGGLTLPLTDTPITYSYLIEERADAAVKNDWLSATELAKRTGVSVKFEPVPQAGFLEKKQILVATHSVPDIVSGLTAAEGRQYGTDGVFLDLRPYMEQGLMPNISRWYEEYPDMAVVSTTPDGGIYALPFLGTENWFSFALIGRQDLLDEYGLSVPTNTDELYDVMRALKEKHPEAYPFTTRTIEMDHNAGIFNIFTRAFTEVGCVIGYNPFSERYEFAAEHPEFTDMLHYLHKLYKEELLDQEFALMNSNLWEERILTNKSFFTYDAKSRYVIFMEMANNLDEATAFDMQPIPELKAPEKRAFTFASDYVQGNKNNVALSSKIKNPEVAVQYLDYLYSDEGSELLELGVEGVTYEVVDGQPVYLSSLEQPLGITLRRDYGLRYDAGFLSLSKSRQLVAEGYYEKNAAVEDMYKDIVVKPAPAVLVTEDEREIASLVAGLLLFQLLPLFPAVHVAHADMTYDSAPL</sequence>
<keyword evidence="3" id="KW-0472">Membrane</keyword>
<evidence type="ECO:0000256" key="4">
    <source>
        <dbReference type="ARBA" id="ARBA00023139"/>
    </source>
</evidence>
<proteinExistence type="predicted"/>
<feature type="signal peptide" evidence="7">
    <location>
        <begin position="1"/>
        <end position="31"/>
    </location>
</feature>
<gene>
    <name evidence="8" type="ORF">IDH44_15295</name>
</gene>
<reference evidence="8" key="1">
    <citation type="submission" date="2020-09" db="EMBL/GenBank/DDBJ databases">
        <title>A novel bacterium of genus Paenibacillus, isolated from South China Sea.</title>
        <authorList>
            <person name="Huang H."/>
            <person name="Mo K."/>
            <person name="Hu Y."/>
        </authorList>
    </citation>
    <scope>NUCLEOTIDE SEQUENCE</scope>
    <source>
        <strain evidence="8">IB182496</strain>
    </source>
</reference>
<dbReference type="SUPFAM" id="SSF53850">
    <property type="entry name" value="Periplasmic binding protein-like II"/>
    <property type="match status" value="1"/>
</dbReference>
<evidence type="ECO:0000256" key="5">
    <source>
        <dbReference type="ARBA" id="ARBA00023288"/>
    </source>
</evidence>
<dbReference type="InterPro" id="IPR050490">
    <property type="entry name" value="Bact_solute-bd_prot1"/>
</dbReference>
<organism evidence="8 9">
    <name type="scientific">Paenibacillus sabuli</name>
    <dbReference type="NCBI Taxonomy" id="2772509"/>
    <lineage>
        <taxon>Bacteria</taxon>
        <taxon>Bacillati</taxon>
        <taxon>Bacillota</taxon>
        <taxon>Bacilli</taxon>
        <taxon>Bacillales</taxon>
        <taxon>Paenibacillaceae</taxon>
        <taxon>Paenibacillus</taxon>
    </lineage>
</organism>
<dbReference type="InterPro" id="IPR006059">
    <property type="entry name" value="SBP"/>
</dbReference>
<dbReference type="Proteomes" id="UP000621560">
    <property type="component" value="Unassembled WGS sequence"/>
</dbReference>
<evidence type="ECO:0000256" key="3">
    <source>
        <dbReference type="ARBA" id="ARBA00023136"/>
    </source>
</evidence>
<keyword evidence="2 7" id="KW-0732">Signal</keyword>
<keyword evidence="4" id="KW-0564">Palmitate</keyword>
<feature type="compositionally biased region" description="Low complexity" evidence="6">
    <location>
        <begin position="43"/>
        <end position="54"/>
    </location>
</feature>
<evidence type="ECO:0000256" key="1">
    <source>
        <dbReference type="ARBA" id="ARBA00022475"/>
    </source>
</evidence>
<evidence type="ECO:0000256" key="2">
    <source>
        <dbReference type="ARBA" id="ARBA00022729"/>
    </source>
</evidence>
<name>A0A927BW52_9BACL</name>
<dbReference type="Gene3D" id="3.40.190.10">
    <property type="entry name" value="Periplasmic binding protein-like II"/>
    <property type="match status" value="2"/>
</dbReference>
<evidence type="ECO:0000256" key="7">
    <source>
        <dbReference type="SAM" id="SignalP"/>
    </source>
</evidence>
<dbReference type="AlphaFoldDB" id="A0A927BW52"/>
<accession>A0A927BW52</accession>
<feature type="region of interest" description="Disordered" evidence="6">
    <location>
        <begin position="27"/>
        <end position="66"/>
    </location>
</feature>
<dbReference type="PROSITE" id="PS51257">
    <property type="entry name" value="PROKAR_LIPOPROTEIN"/>
    <property type="match status" value="1"/>
</dbReference>
<evidence type="ECO:0000313" key="8">
    <source>
        <dbReference type="EMBL" id="MBD2846564.1"/>
    </source>
</evidence>
<evidence type="ECO:0000256" key="6">
    <source>
        <dbReference type="SAM" id="MobiDB-lite"/>
    </source>
</evidence>